<evidence type="ECO:0000259" key="2">
    <source>
        <dbReference type="Pfam" id="PF00557"/>
    </source>
</evidence>
<dbReference type="AlphaFoldDB" id="A0A0D6EQ11"/>
<name>A0A0D6EQ11_SPOSA</name>
<evidence type="ECO:0000313" key="3">
    <source>
        <dbReference type="EMBL" id="CEQ41908.1"/>
    </source>
</evidence>
<dbReference type="PANTHER" id="PTHR10804">
    <property type="entry name" value="PROTEASE FAMILY M24 METHIONYL AMINOPEPTIDASE, AMINOPEPTIDASE P"/>
    <property type="match status" value="1"/>
</dbReference>
<dbReference type="InterPro" id="IPR036005">
    <property type="entry name" value="Creatinase/aminopeptidase-like"/>
</dbReference>
<dbReference type="Gene3D" id="1.10.10.10">
    <property type="entry name" value="Winged helix-like DNA-binding domain superfamily/Winged helix DNA-binding domain"/>
    <property type="match status" value="1"/>
</dbReference>
<dbReference type="InterPro" id="IPR047113">
    <property type="entry name" value="PA2G4/ARX1"/>
</dbReference>
<dbReference type="Pfam" id="PF00557">
    <property type="entry name" value="Peptidase_M24"/>
    <property type="match status" value="1"/>
</dbReference>
<dbReference type="PANTHER" id="PTHR10804:SF11">
    <property type="entry name" value="PROLIFERATION-ASSOCIATED PROTEIN 2G4"/>
    <property type="match status" value="1"/>
</dbReference>
<gene>
    <name evidence="3" type="primary">SPOSA6832_03645</name>
</gene>
<dbReference type="Gene3D" id="3.90.230.10">
    <property type="entry name" value="Creatinase/methionine aminopeptidase superfamily"/>
    <property type="match status" value="1"/>
</dbReference>
<proteinExistence type="inferred from homology"/>
<evidence type="ECO:0000313" key="4">
    <source>
        <dbReference type="Proteomes" id="UP000243876"/>
    </source>
</evidence>
<dbReference type="Proteomes" id="UP000243876">
    <property type="component" value="Unassembled WGS sequence"/>
</dbReference>
<sequence>ATATLDKYKAAATVVSSVLQKLIEKAAEGANVLELCQEGDKLVEEGVKGLYNKVKGTPKGTSIPHPRSCAPPGIAFPTTVSVNNTIQNFSPVPSDKEAAELALKKDDLVKIVVGAHIDGYPVVSGETYVAVSPSQVSCDIVVGASSPITGARADLIQAAYQAGEIALRAVKPGVRNWEVTDAIKALLKDYEASGVKGVEGILSHQVSERCAKSMACQPSALTRSRWRCATSPATCAHEHAFRLQFTQNNLEAKKGLVSTPTASQRSDSDNAYVFEEGEVYGLNIHVTNGDKTVRPFLSSFPVSQLTSSPFQPKTADLARTTIFSKTPTTYMLKMKTSRATFSEISQKAGSFPFTLRIMEDETRARMACRCGRALTACFCLKLVPFNSTTDKPTDLSAQIFLTFAVTKTGATRISLPPSFYSADKVQSEVAVSDAVKQTLAKPLKAKAQKKKAAKAE</sequence>
<dbReference type="InterPro" id="IPR036388">
    <property type="entry name" value="WH-like_DNA-bd_sf"/>
</dbReference>
<dbReference type="InterPro" id="IPR000994">
    <property type="entry name" value="Pept_M24"/>
</dbReference>
<feature type="domain" description="Peptidase M24" evidence="2">
    <location>
        <begin position="7"/>
        <end position="195"/>
    </location>
</feature>
<dbReference type="InterPro" id="IPR036390">
    <property type="entry name" value="WH_DNA-bd_sf"/>
</dbReference>
<keyword evidence="4" id="KW-1185">Reference proteome</keyword>
<dbReference type="SUPFAM" id="SSF55920">
    <property type="entry name" value="Creatinase/aminopeptidase"/>
    <property type="match status" value="1"/>
</dbReference>
<comment type="similarity">
    <text evidence="1">Belongs to the peptidase M24 family.</text>
</comment>
<accession>A0A0D6EQ11</accession>
<evidence type="ECO:0000256" key="1">
    <source>
        <dbReference type="ARBA" id="ARBA00007319"/>
    </source>
</evidence>
<dbReference type="OrthoDB" id="5876363at2759"/>
<reference evidence="4" key="1">
    <citation type="submission" date="2015-02" db="EMBL/GenBank/DDBJ databases">
        <authorList>
            <person name="Gon?alves P."/>
        </authorList>
    </citation>
    <scope>NUCLEOTIDE SEQUENCE [LARGE SCALE GENOMIC DNA]</scope>
</reference>
<organism evidence="3 4">
    <name type="scientific">Sporidiobolus salmonicolor</name>
    <name type="common">Yeast-like fungus</name>
    <name type="synonym">Sporobolomyces salmonicolor</name>
    <dbReference type="NCBI Taxonomy" id="5005"/>
    <lineage>
        <taxon>Eukaryota</taxon>
        <taxon>Fungi</taxon>
        <taxon>Dikarya</taxon>
        <taxon>Basidiomycota</taxon>
        <taxon>Pucciniomycotina</taxon>
        <taxon>Microbotryomycetes</taxon>
        <taxon>Sporidiobolales</taxon>
        <taxon>Sporidiobolaceae</taxon>
        <taxon>Sporobolomyces</taxon>
    </lineage>
</organism>
<dbReference type="SUPFAM" id="SSF46785">
    <property type="entry name" value="Winged helix' DNA-binding domain"/>
    <property type="match status" value="1"/>
</dbReference>
<feature type="non-terminal residue" evidence="3">
    <location>
        <position position="1"/>
    </location>
</feature>
<protein>
    <submittedName>
        <fullName evidence="3">SPOSA6832_03645-mRNA-1:cds</fullName>
    </submittedName>
</protein>
<dbReference type="EMBL" id="CENE01000018">
    <property type="protein sequence ID" value="CEQ41908.1"/>
    <property type="molecule type" value="Genomic_DNA"/>
</dbReference>
<dbReference type="FunFam" id="1.10.10.10:FF:000029">
    <property type="entry name" value="Proliferation-associated 2G4, a"/>
    <property type="match status" value="1"/>
</dbReference>